<protein>
    <submittedName>
        <fullName evidence="2">Uncharacterized protein</fullName>
    </submittedName>
</protein>
<organism evidence="2">
    <name type="scientific">Setaria italica</name>
    <name type="common">Foxtail millet</name>
    <name type="synonym">Panicum italicum</name>
    <dbReference type="NCBI Taxonomy" id="4555"/>
    <lineage>
        <taxon>Eukaryota</taxon>
        <taxon>Viridiplantae</taxon>
        <taxon>Streptophyta</taxon>
        <taxon>Embryophyta</taxon>
        <taxon>Tracheophyta</taxon>
        <taxon>Spermatophyta</taxon>
        <taxon>Magnoliopsida</taxon>
        <taxon>Liliopsida</taxon>
        <taxon>Poales</taxon>
        <taxon>Poaceae</taxon>
        <taxon>PACMAD clade</taxon>
        <taxon>Panicoideae</taxon>
        <taxon>Panicodae</taxon>
        <taxon>Paniceae</taxon>
        <taxon>Cenchrinae</taxon>
        <taxon>Setaria</taxon>
    </lineage>
</organism>
<gene>
    <name evidence="2" type="ORF">SETIT_4G070700v2</name>
</gene>
<name>A0A368QRW6_SETIT</name>
<feature type="region of interest" description="Disordered" evidence="1">
    <location>
        <begin position="1"/>
        <end position="77"/>
    </location>
</feature>
<reference evidence="2" key="2">
    <citation type="submission" date="2015-07" db="EMBL/GenBank/DDBJ databases">
        <authorList>
            <person name="Noorani M."/>
        </authorList>
    </citation>
    <scope>NUCLEOTIDE SEQUENCE</scope>
    <source>
        <strain evidence="2">Yugu1</strain>
    </source>
</reference>
<feature type="compositionally biased region" description="Basic and acidic residues" evidence="1">
    <location>
        <begin position="13"/>
        <end position="25"/>
    </location>
</feature>
<sequence>MELNTGRGPCGERLPERSPGIHHDAGQPGDVPPEHAAEDGGERAVRPGPPVPRRGVARVLHERDAAPEPPRLPRPRGADHARELHILPAPLVVAPQRGVPLEQAREEPHRVLFALRLGPLLVVIGGVGVGVVVGGGGGGSATVGEELRRGAEGLLVRERAGGGRPRRRLRWGGGGRGRLGPGFRGGIGRRRRGNPLGGGGGGAVELAALVASGFGFAVGQAGLGWGGGGGGRRAAAPEGVEVEDLLGEATFAVARRAEGPGRPAAARPRGIAGLGSRRRGIAGLGSRRRGIGLEPGRKERFRGGARCDGCSVAAIASPRRLVFVT</sequence>
<feature type="compositionally biased region" description="Basic and acidic residues" evidence="1">
    <location>
        <begin position="32"/>
        <end position="45"/>
    </location>
</feature>
<dbReference type="EMBL" id="CM003531">
    <property type="protein sequence ID" value="RCV20613.1"/>
    <property type="molecule type" value="Genomic_DNA"/>
</dbReference>
<evidence type="ECO:0000313" key="2">
    <source>
        <dbReference type="EMBL" id="RCV20613.1"/>
    </source>
</evidence>
<proteinExistence type="predicted"/>
<accession>A0A368QRW6</accession>
<reference evidence="2" key="1">
    <citation type="journal article" date="2012" name="Nat. Biotechnol.">
        <title>Reference genome sequence of the model plant Setaria.</title>
        <authorList>
            <person name="Bennetzen J.L."/>
            <person name="Schmutz J."/>
            <person name="Wang H."/>
            <person name="Percifield R."/>
            <person name="Hawkins J."/>
            <person name="Pontaroli A.C."/>
            <person name="Estep M."/>
            <person name="Feng L."/>
            <person name="Vaughn J.N."/>
            <person name="Grimwood J."/>
            <person name="Jenkins J."/>
            <person name="Barry K."/>
            <person name="Lindquist E."/>
            <person name="Hellsten U."/>
            <person name="Deshpande S."/>
            <person name="Wang X."/>
            <person name="Wu X."/>
            <person name="Mitros T."/>
            <person name="Triplett J."/>
            <person name="Yang X."/>
            <person name="Ye C.Y."/>
            <person name="Mauro-Herrera M."/>
            <person name="Wang L."/>
            <person name="Li P."/>
            <person name="Sharma M."/>
            <person name="Sharma R."/>
            <person name="Ronald P.C."/>
            <person name="Panaud O."/>
            <person name="Kellogg E.A."/>
            <person name="Brutnell T.P."/>
            <person name="Doust A.N."/>
            <person name="Tuskan G.A."/>
            <person name="Rokhsar D."/>
            <person name="Devos K.M."/>
        </authorList>
    </citation>
    <scope>NUCLEOTIDE SEQUENCE [LARGE SCALE GENOMIC DNA]</scope>
    <source>
        <strain evidence="2">Yugu1</strain>
    </source>
</reference>
<evidence type="ECO:0000256" key="1">
    <source>
        <dbReference type="SAM" id="MobiDB-lite"/>
    </source>
</evidence>
<dbReference type="AlphaFoldDB" id="A0A368QRW6"/>